<evidence type="ECO:0000256" key="1">
    <source>
        <dbReference type="SAM" id="MobiDB-lite"/>
    </source>
</evidence>
<evidence type="ECO:0000313" key="5">
    <source>
        <dbReference type="Proteomes" id="UP001183388"/>
    </source>
</evidence>
<dbReference type="Pfam" id="PF12836">
    <property type="entry name" value="HHH_3"/>
    <property type="match status" value="1"/>
</dbReference>
<dbReference type="PANTHER" id="PTHR21180">
    <property type="entry name" value="ENDONUCLEASE/EXONUCLEASE/PHOSPHATASE FAMILY DOMAIN-CONTAINING PROTEIN 1"/>
    <property type="match status" value="1"/>
</dbReference>
<feature type="domain" description="Soluble ligand binding" evidence="3">
    <location>
        <begin position="156"/>
        <end position="210"/>
    </location>
</feature>
<feature type="compositionally biased region" description="Basic residues" evidence="1">
    <location>
        <begin position="22"/>
        <end position="33"/>
    </location>
</feature>
<dbReference type="InterPro" id="IPR051675">
    <property type="entry name" value="Endo/Exo/Phosphatase_dom_1"/>
</dbReference>
<dbReference type="GO" id="GO:0003677">
    <property type="term" value="F:DNA binding"/>
    <property type="evidence" value="ECO:0007669"/>
    <property type="project" value="UniProtKB-KW"/>
</dbReference>
<name>A0ABU2L7K0_9ACTN</name>
<evidence type="ECO:0000313" key="4">
    <source>
        <dbReference type="EMBL" id="MDT0307485.1"/>
    </source>
</evidence>
<feature type="transmembrane region" description="Helical" evidence="2">
    <location>
        <begin position="104"/>
        <end position="124"/>
    </location>
</feature>
<dbReference type="EMBL" id="JAVREN010000012">
    <property type="protein sequence ID" value="MDT0307485.1"/>
    <property type="molecule type" value="Genomic_DNA"/>
</dbReference>
<keyword evidence="2" id="KW-0812">Transmembrane</keyword>
<dbReference type="SUPFAM" id="SSF47781">
    <property type="entry name" value="RuvA domain 2-like"/>
    <property type="match status" value="1"/>
</dbReference>
<dbReference type="Gene3D" id="3.10.560.10">
    <property type="entry name" value="Outer membrane lipoprotein wza domain like"/>
    <property type="match status" value="1"/>
</dbReference>
<dbReference type="Pfam" id="PF10531">
    <property type="entry name" value="SLBB"/>
    <property type="match status" value="1"/>
</dbReference>
<proteinExistence type="predicted"/>
<feature type="compositionally biased region" description="Low complexity" evidence="1">
    <location>
        <begin position="6"/>
        <end position="21"/>
    </location>
</feature>
<dbReference type="PANTHER" id="PTHR21180:SF32">
    <property type="entry name" value="ENDONUCLEASE_EXONUCLEASE_PHOSPHATASE FAMILY DOMAIN-CONTAINING PROTEIN 1"/>
    <property type="match status" value="1"/>
</dbReference>
<keyword evidence="2" id="KW-1133">Transmembrane helix</keyword>
<comment type="caution">
    <text evidence="4">The sequence shown here is derived from an EMBL/GenBank/DDBJ whole genome shotgun (WGS) entry which is preliminary data.</text>
</comment>
<dbReference type="InterPro" id="IPR010994">
    <property type="entry name" value="RuvA_2-like"/>
</dbReference>
<dbReference type="RefSeq" id="WP_311630433.1">
    <property type="nucleotide sequence ID" value="NZ_JAVREN010000012.1"/>
</dbReference>
<organism evidence="4 5">
    <name type="scientific">Streptomyces boetiae</name>
    <dbReference type="NCBI Taxonomy" id="3075541"/>
    <lineage>
        <taxon>Bacteria</taxon>
        <taxon>Bacillati</taxon>
        <taxon>Actinomycetota</taxon>
        <taxon>Actinomycetes</taxon>
        <taxon>Kitasatosporales</taxon>
        <taxon>Streptomycetaceae</taxon>
        <taxon>Streptomyces</taxon>
    </lineage>
</organism>
<accession>A0ABU2L7K0</accession>
<keyword evidence="5" id="KW-1185">Reference proteome</keyword>
<feature type="compositionally biased region" description="Low complexity" evidence="1">
    <location>
        <begin position="218"/>
        <end position="231"/>
    </location>
</feature>
<feature type="region of interest" description="Disordered" evidence="1">
    <location>
        <begin position="1"/>
        <end position="86"/>
    </location>
</feature>
<keyword evidence="4" id="KW-0238">DNA-binding</keyword>
<evidence type="ECO:0000259" key="3">
    <source>
        <dbReference type="Pfam" id="PF10531"/>
    </source>
</evidence>
<feature type="region of interest" description="Disordered" evidence="1">
    <location>
        <begin position="212"/>
        <end position="233"/>
    </location>
</feature>
<gene>
    <name evidence="4" type="ORF">RM780_10980</name>
</gene>
<dbReference type="Proteomes" id="UP001183388">
    <property type="component" value="Unassembled WGS sequence"/>
</dbReference>
<dbReference type="InterPro" id="IPR019554">
    <property type="entry name" value="Soluble_ligand-bd"/>
</dbReference>
<protein>
    <submittedName>
        <fullName evidence="4">ComEA family DNA-binding protein</fullName>
    </submittedName>
</protein>
<feature type="compositionally biased region" description="Pro residues" evidence="1">
    <location>
        <begin position="41"/>
        <end position="50"/>
    </location>
</feature>
<evidence type="ECO:0000256" key="2">
    <source>
        <dbReference type="SAM" id="Phobius"/>
    </source>
</evidence>
<sequence length="295" mass="29985">METTRLRGPGRAPGPRGPGRTPSRRRLPPRTRARATTLFPLPDPVPPPPGGGGTGPGREPADPPPPKGAERSAPAEVPAAPGPLPWGRRVRLAVGERVRVERRAVAALCLVLLVAAGFGVQHLWAARPRAVPAVEPAAATAEAVVAEAARPPGKVVVDVAGDVGEPGIYTLPSGSRVADAIEAAGGSDPDADTTGLNRARVLADGEQIVVGTPPAAPGPAGAPAAQPAPGGEPRLSLNAATAAQLETLPGIGPVLAGHILAHRERHGPFTSVEQLGEVTGIGERRLAELRDRVTL</sequence>
<dbReference type="Gene3D" id="1.10.150.320">
    <property type="entry name" value="Photosystem II 12 kDa extrinsic protein"/>
    <property type="match status" value="1"/>
</dbReference>
<reference evidence="5" key="1">
    <citation type="submission" date="2023-07" db="EMBL/GenBank/DDBJ databases">
        <title>30 novel species of actinomycetes from the DSMZ collection.</title>
        <authorList>
            <person name="Nouioui I."/>
        </authorList>
    </citation>
    <scope>NUCLEOTIDE SEQUENCE [LARGE SCALE GENOMIC DNA]</scope>
    <source>
        <strain evidence="5">DSM 44917</strain>
    </source>
</reference>
<keyword evidence="2" id="KW-0472">Membrane</keyword>